<feature type="compositionally biased region" description="Polar residues" evidence="1">
    <location>
        <begin position="979"/>
        <end position="990"/>
    </location>
</feature>
<dbReference type="GO" id="GO:0055080">
    <property type="term" value="P:monoatomic cation homeostasis"/>
    <property type="evidence" value="ECO:0007669"/>
    <property type="project" value="TreeGrafter"/>
</dbReference>
<proteinExistence type="predicted"/>
<feature type="compositionally biased region" description="Polar residues" evidence="1">
    <location>
        <begin position="211"/>
        <end position="221"/>
    </location>
</feature>
<dbReference type="WBParaSite" id="TCNE_0000567401-mRNA-1">
    <property type="protein sequence ID" value="TCNE_0000567401-mRNA-1"/>
    <property type="gene ID" value="TCNE_0000567401"/>
</dbReference>
<feature type="compositionally biased region" description="Basic residues" evidence="1">
    <location>
        <begin position="993"/>
        <end position="1004"/>
    </location>
</feature>
<reference evidence="3 4" key="2">
    <citation type="submission" date="2018-11" db="EMBL/GenBank/DDBJ databases">
        <authorList>
            <consortium name="Pathogen Informatics"/>
        </authorList>
    </citation>
    <scope>NUCLEOTIDE SEQUENCE [LARGE SCALE GENOMIC DNA]</scope>
</reference>
<accession>A0A183UB04</accession>
<organism evidence="4 5">
    <name type="scientific">Toxocara canis</name>
    <name type="common">Canine roundworm</name>
    <dbReference type="NCBI Taxonomy" id="6265"/>
    <lineage>
        <taxon>Eukaryota</taxon>
        <taxon>Metazoa</taxon>
        <taxon>Ecdysozoa</taxon>
        <taxon>Nematoda</taxon>
        <taxon>Chromadorea</taxon>
        <taxon>Rhabditida</taxon>
        <taxon>Spirurina</taxon>
        <taxon>Ascaridomorpha</taxon>
        <taxon>Ascaridoidea</taxon>
        <taxon>Toxocaridae</taxon>
        <taxon>Toxocara</taxon>
    </lineage>
</organism>
<evidence type="ECO:0000259" key="2">
    <source>
        <dbReference type="Pfam" id="PF19424"/>
    </source>
</evidence>
<feature type="compositionally biased region" description="Polar residues" evidence="1">
    <location>
        <begin position="557"/>
        <end position="578"/>
    </location>
</feature>
<dbReference type="EMBL" id="UYWY01019379">
    <property type="protein sequence ID" value="VDM36880.1"/>
    <property type="molecule type" value="Genomic_DNA"/>
</dbReference>
<dbReference type="GO" id="GO:0005261">
    <property type="term" value="F:monoatomic cation channel activity"/>
    <property type="evidence" value="ECO:0007669"/>
    <property type="project" value="TreeGrafter"/>
</dbReference>
<evidence type="ECO:0000313" key="3">
    <source>
        <dbReference type="EMBL" id="VDM36880.1"/>
    </source>
</evidence>
<dbReference type="PANTHER" id="PTHR31781:SF1">
    <property type="entry name" value="PROTEIN UNC-80 HOMOLOG"/>
    <property type="match status" value="1"/>
</dbReference>
<feature type="compositionally biased region" description="Acidic residues" evidence="1">
    <location>
        <begin position="611"/>
        <end position="625"/>
    </location>
</feature>
<feature type="region of interest" description="Disordered" evidence="1">
    <location>
        <begin position="490"/>
        <end position="578"/>
    </location>
</feature>
<feature type="region of interest" description="Disordered" evidence="1">
    <location>
        <begin position="148"/>
        <end position="240"/>
    </location>
</feature>
<name>A0A183UB04_TOXCA</name>
<feature type="compositionally biased region" description="Polar residues" evidence="1">
    <location>
        <begin position="640"/>
        <end position="656"/>
    </location>
</feature>
<sequence>GRTVIRRPTITVESERGGESGSKKEFDPLENLSIKSDLAQQALSDPHEATYLDVAVIRCLLIKHWSEDGVYWAIRYLLNRLAEIEAYRSSQEGMFRSRANSAPTMPHLKIFSSETDSRLNLPDIQFRTTTWDDLQLSEVAKKLEAQQDQLKPKVAFSENERQKQRRRSSTSEPLERTLKVIEEYRRNSFTTTPSTPRFRERKYRFDRNRSDPSLSNSSEFLSNRETRNGSMAGLPGTSTNQDTSKQFFPEALGSSNFIEKNGHLSFMVILKAVNLVMERCSAIRICELALNVCDSLLGMPATEYQQFFEHIVKTILRIYVWLGCPHGCNEGVRSAQGDFLRVKARTIFATMQRIDPEGFAEMVVNHIEESSSQLLIDMMHAITGFCRADLAAGASRPRSNSSPRRRASNTECKVPTYRNHFNEKLKGIEGAIVNAILKPVISKLMSTMNELLQPENMSLYQDVRLFVSFVQEQHGNPFRRVALSALLDGRPTSTQRALQSTSIDIAESKSDNSEEGSARTSPSGLAPPVHSRDQASLRRGLFKKRERVSNTEESDADSSPSTPRNATSGEETAVTGPSTSPLLFAHYAKKKSGGKLHFAFNLLKSVRSENNDDEGSDSEVNDDSQDGSSAYEGDRRSRISFRNTSTKLHQIRQRASTDSIDEDQEAVYAKRTPLGITLPPKKLVNLRGIQEGVRRFAFLLETCRPGSFPDAPLLAALLDLKSPILGRAALILEYAHFVHRCNKGDWPEWIRSSTSRQLSVMGYGGALGNRGTPSATRRMHMMQRAAGRCFYHWAHQARDGMMTDKPDLHRRVDTSRRQLRLQDELEDFFDEGIVNDESGEVCPQALRLLACLLLNEITAFLRETFQTIPRSRTNKTTAGGAGWERLMSHRRWSILSNTFNPQQQPSSGSIQSIADLNPAIHQASERRISFSTNEEDSSPRGSHDKVDEVGLHNDKKGSFFNFKNKRLAQGRQRLLKRGSPNSGQPTTLESSSKKKPSIRMRKQSRAQGSSGSHTEVEKEDGTEMGLSYNE</sequence>
<feature type="compositionally biased region" description="Basic and acidic residues" evidence="1">
    <location>
        <begin position="173"/>
        <end position="186"/>
    </location>
</feature>
<evidence type="ECO:0000256" key="1">
    <source>
        <dbReference type="SAM" id="MobiDB-lite"/>
    </source>
</evidence>
<protein>
    <submittedName>
        <fullName evidence="5">UNC80 domain-containing protein</fullName>
    </submittedName>
</protein>
<dbReference type="AlphaFoldDB" id="A0A183UB04"/>
<dbReference type="Pfam" id="PF19424">
    <property type="entry name" value="UNC80"/>
    <property type="match status" value="1"/>
</dbReference>
<dbReference type="GO" id="GO:0034703">
    <property type="term" value="C:cation channel complex"/>
    <property type="evidence" value="ECO:0007669"/>
    <property type="project" value="TreeGrafter"/>
</dbReference>
<evidence type="ECO:0000313" key="4">
    <source>
        <dbReference type="Proteomes" id="UP000050794"/>
    </source>
</evidence>
<feature type="region of interest" description="Disordered" evidence="1">
    <location>
        <begin position="608"/>
        <end position="656"/>
    </location>
</feature>
<feature type="compositionally biased region" description="Basic residues" evidence="1">
    <location>
        <begin position="963"/>
        <end position="976"/>
    </location>
</feature>
<feature type="region of interest" description="Disordered" evidence="1">
    <location>
        <begin position="925"/>
        <end position="1030"/>
    </location>
</feature>
<feature type="compositionally biased region" description="Basic and acidic residues" evidence="1">
    <location>
        <begin position="937"/>
        <end position="957"/>
    </location>
</feature>
<dbReference type="PANTHER" id="PTHR31781">
    <property type="entry name" value="UNC80"/>
    <property type="match status" value="1"/>
</dbReference>
<feature type="domain" description="Protein UNC80 central region" evidence="2">
    <location>
        <begin position="681"/>
        <end position="1007"/>
    </location>
</feature>
<gene>
    <name evidence="3" type="ORF">TCNE_LOCUS5674</name>
</gene>
<dbReference type="InterPro" id="IPR045852">
    <property type="entry name" value="UNC80_central"/>
</dbReference>
<keyword evidence="4" id="KW-1185">Reference proteome</keyword>
<reference evidence="5" key="1">
    <citation type="submission" date="2016-06" db="UniProtKB">
        <authorList>
            <consortium name="WormBaseParasite"/>
        </authorList>
    </citation>
    <scope>IDENTIFICATION</scope>
</reference>
<dbReference type="Proteomes" id="UP000050794">
    <property type="component" value="Unassembled WGS sequence"/>
</dbReference>
<dbReference type="GO" id="GO:0030424">
    <property type="term" value="C:axon"/>
    <property type="evidence" value="ECO:0007669"/>
    <property type="project" value="TreeGrafter"/>
</dbReference>
<evidence type="ECO:0000313" key="5">
    <source>
        <dbReference type="WBParaSite" id="TCNE_0000567401-mRNA-1"/>
    </source>
</evidence>
<feature type="compositionally biased region" description="Polar residues" evidence="1">
    <location>
        <begin position="491"/>
        <end position="503"/>
    </location>
</feature>